<protein>
    <submittedName>
        <fullName evidence="6">Uncharacterized protein LOC100184498</fullName>
    </submittedName>
</protein>
<organism evidence="6">
    <name type="scientific">Phallusia mammillata</name>
    <dbReference type="NCBI Taxonomy" id="59560"/>
    <lineage>
        <taxon>Eukaryota</taxon>
        <taxon>Metazoa</taxon>
        <taxon>Chordata</taxon>
        <taxon>Tunicata</taxon>
        <taxon>Ascidiacea</taxon>
        <taxon>Phlebobranchia</taxon>
        <taxon>Ascidiidae</taxon>
        <taxon>Phallusia</taxon>
    </lineage>
</organism>
<keyword evidence="3" id="KW-1133">Transmembrane helix</keyword>
<dbReference type="Gene3D" id="2.10.70.10">
    <property type="entry name" value="Complement Module, domain 1"/>
    <property type="match status" value="3"/>
</dbReference>
<sequence>MLVDFLQTMVISSILFWSFTALATASQSNTCIDDGYVPKNGYRTPKVEDNLKYYNGSTLHYFCDEGFALNTSTTYRACTDNSGGSLAWSPMDLPVCVEVYHTCFPPEPIANGIFVPDLTIYPRGAIITYHCNDGTLPLGGNKTQICLNTGFWSGTTPYCNKDTTTIVSQMSCPKPHPIDNGYILCCEDVDHSNACCPHNGKAQFECEPGYALDHGLPDVKCWNGEWVSIEHTGPAQYPTCAQVESTTVVVTRANAFQLSDDMIRTVIGVAAGVLSLLLLVIALAFCKPKLKDIKRRWRDMREDENGLIVNGQRVILPSYEEATACTDQLWYDAYNRVGSVPPPLNSFASSLQRDSELTRPPESNLNNDVIMHRDVTDVSLLEDAPGRPPLAFEDSFLSFFDGPSLPSSTTSVPSAGRVGTESPDSACALLNNHNEPTVPQENNSVPVVTSPQDVVSFESSSVTQQSEGDEQLPVVRDEGDNGNFLSPFLVTGAVSDDRSATTVVLTSPDHLHTDSTSV</sequence>
<evidence type="ECO:0000256" key="4">
    <source>
        <dbReference type="SAM" id="SignalP"/>
    </source>
</evidence>
<feature type="signal peptide" evidence="4">
    <location>
        <begin position="1"/>
        <end position="25"/>
    </location>
</feature>
<keyword evidence="3" id="KW-0812">Transmembrane</keyword>
<accession>A0A6F9DIT5</accession>
<dbReference type="PANTHER" id="PTHR46839">
    <property type="entry name" value="SUSHI DOMAIN-CONTAINING PROTEIN 6"/>
    <property type="match status" value="1"/>
</dbReference>
<feature type="domain" description="Sushi" evidence="5">
    <location>
        <begin position="101"/>
        <end position="161"/>
    </location>
</feature>
<dbReference type="SMART" id="SM00032">
    <property type="entry name" value="CCP"/>
    <property type="match status" value="3"/>
</dbReference>
<dbReference type="PROSITE" id="PS50923">
    <property type="entry name" value="SUSHI"/>
    <property type="match status" value="3"/>
</dbReference>
<evidence type="ECO:0000256" key="3">
    <source>
        <dbReference type="SAM" id="Phobius"/>
    </source>
</evidence>
<dbReference type="AlphaFoldDB" id="A0A6F9DIT5"/>
<evidence type="ECO:0000313" key="6">
    <source>
        <dbReference type="EMBL" id="CAB3262876.1"/>
    </source>
</evidence>
<reference evidence="6" key="1">
    <citation type="submission" date="2020-04" db="EMBL/GenBank/DDBJ databases">
        <authorList>
            <person name="Neveu A P."/>
        </authorList>
    </citation>
    <scope>NUCLEOTIDE SEQUENCE</scope>
    <source>
        <tissue evidence="6">Whole embryo</tissue>
    </source>
</reference>
<feature type="domain" description="Sushi" evidence="5">
    <location>
        <begin position="29"/>
        <end position="98"/>
    </location>
</feature>
<keyword evidence="1 2" id="KW-1015">Disulfide bond</keyword>
<dbReference type="InterPro" id="IPR035976">
    <property type="entry name" value="Sushi/SCR/CCP_sf"/>
</dbReference>
<evidence type="ECO:0000256" key="1">
    <source>
        <dbReference type="ARBA" id="ARBA00023157"/>
    </source>
</evidence>
<dbReference type="PANTHER" id="PTHR46839:SF2">
    <property type="entry name" value="SUSHI DOMAIN-CONTAINING PROTEIN 6"/>
    <property type="match status" value="1"/>
</dbReference>
<name>A0A6F9DIT5_9ASCI</name>
<dbReference type="SUPFAM" id="SSF57535">
    <property type="entry name" value="Complement control module/SCR domain"/>
    <property type="match status" value="3"/>
</dbReference>
<gene>
    <name evidence="6" type="primary">LOC100184498</name>
</gene>
<evidence type="ECO:0000259" key="5">
    <source>
        <dbReference type="PROSITE" id="PS50923"/>
    </source>
</evidence>
<feature type="disulfide bond" evidence="2">
    <location>
        <begin position="103"/>
        <end position="146"/>
    </location>
</feature>
<dbReference type="InterPro" id="IPR000436">
    <property type="entry name" value="Sushi_SCR_CCP_dom"/>
</dbReference>
<keyword evidence="3" id="KW-0472">Membrane</keyword>
<dbReference type="Pfam" id="PF00084">
    <property type="entry name" value="Sushi"/>
    <property type="match status" value="2"/>
</dbReference>
<keyword evidence="4" id="KW-0732">Signal</keyword>
<feature type="transmembrane region" description="Helical" evidence="3">
    <location>
        <begin position="266"/>
        <end position="286"/>
    </location>
</feature>
<proteinExistence type="evidence at transcript level"/>
<dbReference type="CDD" id="cd00033">
    <property type="entry name" value="CCP"/>
    <property type="match status" value="3"/>
</dbReference>
<keyword evidence="2" id="KW-0768">Sushi</keyword>
<feature type="domain" description="Sushi" evidence="5">
    <location>
        <begin position="170"/>
        <end position="242"/>
    </location>
</feature>
<dbReference type="EMBL" id="LR787014">
    <property type="protein sequence ID" value="CAB3262876.1"/>
    <property type="molecule type" value="mRNA"/>
</dbReference>
<comment type="caution">
    <text evidence="2">Lacks conserved residue(s) required for the propagation of feature annotation.</text>
</comment>
<evidence type="ECO:0000256" key="2">
    <source>
        <dbReference type="PROSITE-ProRule" id="PRU00302"/>
    </source>
</evidence>
<feature type="chain" id="PRO_5026242097" evidence="4">
    <location>
        <begin position="26"/>
        <end position="518"/>
    </location>
</feature>
<dbReference type="InterPro" id="IPR042866">
    <property type="entry name" value="SUSD6"/>
</dbReference>